<name>A0A6M3XZ71_9ZZZZ</name>
<organism evidence="1">
    <name type="scientific">viral metagenome</name>
    <dbReference type="NCBI Taxonomy" id="1070528"/>
    <lineage>
        <taxon>unclassified sequences</taxon>
        <taxon>metagenomes</taxon>
        <taxon>organismal metagenomes</taxon>
    </lineage>
</organism>
<dbReference type="EMBL" id="MT145069">
    <property type="protein sequence ID" value="QJI03227.1"/>
    <property type="molecule type" value="Genomic_DNA"/>
</dbReference>
<accession>A0A6M3XZ71</accession>
<protein>
    <submittedName>
        <fullName evidence="1">Uncharacterized protein</fullName>
    </submittedName>
</protein>
<proteinExistence type="predicted"/>
<reference evidence="1" key="1">
    <citation type="submission" date="2020-03" db="EMBL/GenBank/DDBJ databases">
        <title>The deep terrestrial virosphere.</title>
        <authorList>
            <person name="Holmfeldt K."/>
            <person name="Nilsson E."/>
            <person name="Simone D."/>
            <person name="Lopez-Fernandez M."/>
            <person name="Wu X."/>
            <person name="de Brujin I."/>
            <person name="Lundin D."/>
            <person name="Andersson A."/>
            <person name="Bertilsson S."/>
            <person name="Dopson M."/>
        </authorList>
    </citation>
    <scope>NUCLEOTIDE SEQUENCE</scope>
    <source>
        <strain evidence="1">TM448B04296</strain>
    </source>
</reference>
<gene>
    <name evidence="1" type="ORF">TM448B04296_0009</name>
</gene>
<evidence type="ECO:0000313" key="1">
    <source>
        <dbReference type="EMBL" id="QJI03227.1"/>
    </source>
</evidence>
<sequence>MNHTPGKWYEASTGNHQALIVAEDTGENIAVAYDKKNAAIIASVPDMLEACEAIKAIIDNYWLHNYMKDNPASGMINEITELLETAIRKTEGE</sequence>
<dbReference type="AlphaFoldDB" id="A0A6M3XZ71"/>